<dbReference type="GO" id="GO:0005737">
    <property type="term" value="C:cytoplasm"/>
    <property type="evidence" value="ECO:0007669"/>
    <property type="project" value="InterPro"/>
</dbReference>
<organism evidence="8 9">
    <name type="scientific">Dactylonectria macrodidyma</name>
    <dbReference type="NCBI Taxonomy" id="307937"/>
    <lineage>
        <taxon>Eukaryota</taxon>
        <taxon>Fungi</taxon>
        <taxon>Dikarya</taxon>
        <taxon>Ascomycota</taxon>
        <taxon>Pezizomycotina</taxon>
        <taxon>Sordariomycetes</taxon>
        <taxon>Hypocreomycetidae</taxon>
        <taxon>Hypocreales</taxon>
        <taxon>Nectriaceae</taxon>
        <taxon>Dactylonectria</taxon>
    </lineage>
</organism>
<feature type="domain" description="Insecticide toxin TcdB middle/N-terminal" evidence="7">
    <location>
        <begin position="705"/>
        <end position="847"/>
    </location>
</feature>
<feature type="region of interest" description="Disordered" evidence="5">
    <location>
        <begin position="1"/>
        <end position="36"/>
    </location>
</feature>
<evidence type="ECO:0000256" key="3">
    <source>
        <dbReference type="ARBA" id="ARBA00022729"/>
    </source>
</evidence>
<evidence type="ECO:0000256" key="2">
    <source>
        <dbReference type="ARBA" id="ARBA00022525"/>
    </source>
</evidence>
<dbReference type="EMBL" id="JAGMUV010000044">
    <property type="protein sequence ID" value="KAH7110695.1"/>
    <property type="molecule type" value="Genomic_DNA"/>
</dbReference>
<gene>
    <name evidence="8" type="ORF">EDB81DRAFT_671972</name>
</gene>
<dbReference type="Gene3D" id="2.180.10.10">
    <property type="entry name" value="RHS repeat-associated core"/>
    <property type="match status" value="1"/>
</dbReference>
<dbReference type="SUPFAM" id="SSF69318">
    <property type="entry name" value="Integrin alpha N-terminal domain"/>
    <property type="match status" value="1"/>
</dbReference>
<evidence type="ECO:0000256" key="4">
    <source>
        <dbReference type="ARBA" id="ARBA00023026"/>
    </source>
</evidence>
<dbReference type="InterPro" id="IPR028994">
    <property type="entry name" value="Integrin_alpha_N"/>
</dbReference>
<accession>A0A9P9D0X5</accession>
<evidence type="ECO:0000256" key="5">
    <source>
        <dbReference type="SAM" id="MobiDB-lite"/>
    </source>
</evidence>
<dbReference type="InterPro" id="IPR022045">
    <property type="entry name" value="TcdB_toxin_mid/N"/>
</dbReference>
<keyword evidence="2" id="KW-0964">Secreted</keyword>
<keyword evidence="4" id="KW-0843">Virulence</keyword>
<dbReference type="GO" id="GO:0005576">
    <property type="term" value="C:extracellular region"/>
    <property type="evidence" value="ECO:0007669"/>
    <property type="project" value="UniProtKB-SubCell"/>
</dbReference>
<keyword evidence="3" id="KW-0732">Signal</keyword>
<dbReference type="Pfam" id="PF13517">
    <property type="entry name" value="FG-GAP_3"/>
    <property type="match status" value="1"/>
</dbReference>
<protein>
    <submittedName>
        <fullName evidence="8">SpvB domain-containing protein</fullName>
    </submittedName>
</protein>
<dbReference type="InterPro" id="IPR022044">
    <property type="entry name" value="TcdB_toxin_mid/C"/>
</dbReference>
<feature type="compositionally biased region" description="Polar residues" evidence="5">
    <location>
        <begin position="1971"/>
        <end position="1988"/>
    </location>
</feature>
<evidence type="ECO:0000313" key="9">
    <source>
        <dbReference type="Proteomes" id="UP000738349"/>
    </source>
</evidence>
<name>A0A9P9D0X5_9HYPO</name>
<reference evidence="8" key="1">
    <citation type="journal article" date="2021" name="Nat. Commun.">
        <title>Genetic determinants of endophytism in the Arabidopsis root mycobiome.</title>
        <authorList>
            <person name="Mesny F."/>
            <person name="Miyauchi S."/>
            <person name="Thiergart T."/>
            <person name="Pickel B."/>
            <person name="Atanasova L."/>
            <person name="Karlsson M."/>
            <person name="Huettel B."/>
            <person name="Barry K.W."/>
            <person name="Haridas S."/>
            <person name="Chen C."/>
            <person name="Bauer D."/>
            <person name="Andreopoulos W."/>
            <person name="Pangilinan J."/>
            <person name="LaButti K."/>
            <person name="Riley R."/>
            <person name="Lipzen A."/>
            <person name="Clum A."/>
            <person name="Drula E."/>
            <person name="Henrissat B."/>
            <person name="Kohler A."/>
            <person name="Grigoriev I.V."/>
            <person name="Martin F.M."/>
            <person name="Hacquard S."/>
        </authorList>
    </citation>
    <scope>NUCLEOTIDE SEQUENCE</scope>
    <source>
        <strain evidence="8">MPI-CAGE-AT-0147</strain>
    </source>
</reference>
<dbReference type="InterPro" id="IPR013517">
    <property type="entry name" value="FG-GAP"/>
</dbReference>
<dbReference type="InterPro" id="IPR003284">
    <property type="entry name" value="Sal_SpvB"/>
</dbReference>
<comment type="subcellular location">
    <subcellularLocation>
        <location evidence="1">Secreted</location>
    </subcellularLocation>
</comment>
<sequence length="2174" mass="241622">MAEIGGSQKPGPDAGAAAGDQKGSVSLPTLSLPKGGGALRGIDEKFTTNGATGSAGLTVSINSSPSRSGFHPQLSLTYDSGSGNGPFGLGWSLSLPSITRKTSKGLPRYDDSNESDIFVLSGSEDLVSLYRTDSSGNVLTDESGHGVVDEIQRDGFVVRRYAPRIEGGFARIEKWTNLGDGMVHWRTITGENVTTLYGADSNSRIADSASGNVFSWLLCQSFDDKGNAMKYTYKSEDSENVNIQQANELHRTEQIRSVNRYIKNIKYGNRHPNRDADWNLISPAALPEADWMFEIVFDYGEHDAVDPKPSDTGTWDCRQDAFSVCRSRFEIRTYRLCKRVLVFHHFPEELGRDDYLVQSLDIGYDENRVASLATSFTHCGYVVPPTSSPSGSYIRRTLAPFTLEYSRCPSPEDLAKLPLQDFSSEDLENIPAGVSGERINWTDLNGEGLPGVLFQNDGSWYYKRNTSANNLDPASGSVIPKPRLGALEELLTIPGLSSHDVLRMEDLSSSGQLDAVLLSGPAKGFWKRTVSRDWHDFQYFASVPSSAELSDDKNMRLIDLTGDGIADILVTDSEGLTWYPGLGEGGYGPSQYVRHVLDEEKGPKLVFSDADQSIYLADMTGDGLTDLVRIRNSEVCYWHNLGYGRFGPKICVDSVPAFDHDDRFQPRSVHLADIDGTGTTDIVYAGADGIDIYANQSGNSFANRVRLEAQAPEVADSSVSVVDILGNGTACLVLSSSLPHNTYRSLQYVDLMQGQKPYLLTRAVNNMGSETRIRYAPSTRYYLDDLDKGRQCQSILHFPIQCVERVEVYDWVRRTRFTSRYAFHDGYYDGVEREFHGFGMMEQWDTEELDITPGDPTSLDLETTPINLDAASYIPPIYTKTWLHTGAPPGDESVLPTRSSEYYHASASAELDVSVMAFDKSLGSEEFRQAYRALKGSALRSEVYSLDPNLPLSDVPRLISEKNYTVNLIQAQLGNPFAVFFTHARETLTYDCEDTPDDGRLQHELTLETDRFGNVLKALSISYGRRPGKSQLSTAEHRAVQERTHVVLMESDVTKLIDEPDQYRLPVLCQTSTWEVTGVHSDPNLERMPLNMFTDKDFALLSGLTEVPYDGTNSPTTQQKRLVEQTRTLFRSDDLTRLLPFGQAGALGITGETYRLAFTSDYLSKCFQRGTETLIPDLSLLQARDKGAYVDLEQNGKWWKPSEREYMHPDPASSPAQELSEARAHFFLIRRDTDQFGNSDTVDYDQYDLLPLVTRDALQNTLTARHDYRILKPHHLTDENGNRSVVAYDALGLVAGNAIMGKTSQNIGDNLEGFDADLTQEQLDQFFASPTGPVARALLANASTRTVYDPLRYWRAATSAQPPTVPAATYAATITREFRASDSSNSGLILVSFGYSDGIGQVIQSKRQAEPGPLGDRDMVNPRWTASGYTVLNNKGMPVKKFEPFFDDAHDFRPETKVGVCSIIMYDSQSRAVATLHPNHTWEKVVFDAWDTTTFDVSDTVDVSDPRNDPDVGAYFKRLSTAQFLPSWVDARKNGQLGPDEKAAATKAREHANTPSVEHFDSLGRNFLKIADNGSRGKYMTYIILDVEGNRRQTVDARGRIVSKVEYDMLGGALHHSGLDNGERWILNDATDKAMMAWDSRGYCHVSKYDALQRLTEALVRHSNGPEILVSKTVYGEGLSDPTTNNHRGRIYQTHDQAGIVTNEAFDFEGNITSTKRQLWSVYQSSVNISEPPLLESGAYTSTFKYDALKRPIASSAPDGSLLRQRYNEAGFVDSVDARAVMPSGELANDFSAFIQNIDYDAQGQKTRVVYGNGTVESFSYDPLTYRLAAKRLQNGNTIHLDLRYVYDPLGNVSSIRDAAQQTIYFRNAIVDASVEYTYDALSRLISATGREHLGQTNGQPNGASPPGPSNEAQTRLLAPGDGNAMGRYLESYTHDETGNILNIQHSGSSSQNPGWTQRFTYQERSLLENGKTSNRLSSTNTGNSSQSYEYDAHGNMTKMPHLTMMQWDFKDQLQATSKQFVNNGTSETTFYVYDNAGNRIRKVTERAASDGEMPSRMKERIYIGEFWETYREYPAPSAEGDTAGSRPLQPELERVTLHVPDDQQPVCCVETRVHGTDPAPAQLTRYSYGNHLGSVALELNDAAEIISYEEYFPYGGTSFQSVRSQNDVPKRYR</sequence>
<dbReference type="Proteomes" id="UP000738349">
    <property type="component" value="Unassembled WGS sequence"/>
</dbReference>
<feature type="non-terminal residue" evidence="8">
    <location>
        <position position="2174"/>
    </location>
</feature>
<dbReference type="OrthoDB" id="5426877at2759"/>
<evidence type="ECO:0000259" key="7">
    <source>
        <dbReference type="Pfam" id="PF12256"/>
    </source>
</evidence>
<dbReference type="Pfam" id="PF12256">
    <property type="entry name" value="TcdB_toxin_midN"/>
    <property type="match status" value="1"/>
</dbReference>
<feature type="region of interest" description="Disordered" evidence="5">
    <location>
        <begin position="1969"/>
        <end position="1988"/>
    </location>
</feature>
<evidence type="ECO:0000313" key="8">
    <source>
        <dbReference type="EMBL" id="KAH7110695.1"/>
    </source>
</evidence>
<dbReference type="PRINTS" id="PR01341">
    <property type="entry name" value="SALSPVBPROT"/>
</dbReference>
<dbReference type="Pfam" id="PF03534">
    <property type="entry name" value="SpvB"/>
    <property type="match status" value="1"/>
</dbReference>
<keyword evidence="9" id="KW-1185">Reference proteome</keyword>
<evidence type="ECO:0000259" key="6">
    <source>
        <dbReference type="Pfam" id="PF12255"/>
    </source>
</evidence>
<proteinExistence type="predicted"/>
<comment type="caution">
    <text evidence="8">The sequence shown here is derived from an EMBL/GenBank/DDBJ whole genome shotgun (WGS) entry which is preliminary data.</text>
</comment>
<dbReference type="Pfam" id="PF12255">
    <property type="entry name" value="TcdB_toxin_midC"/>
    <property type="match status" value="1"/>
</dbReference>
<evidence type="ECO:0000256" key="1">
    <source>
        <dbReference type="ARBA" id="ARBA00004613"/>
    </source>
</evidence>
<feature type="compositionally biased region" description="Low complexity" evidence="5">
    <location>
        <begin position="9"/>
        <end position="23"/>
    </location>
</feature>
<feature type="region of interest" description="Disordered" evidence="5">
    <location>
        <begin position="1893"/>
        <end position="1928"/>
    </location>
</feature>
<feature type="domain" description="Insecticide toxin TcdB middle/C-terminal" evidence="6">
    <location>
        <begin position="929"/>
        <end position="1053"/>
    </location>
</feature>